<evidence type="ECO:0000313" key="3">
    <source>
        <dbReference type="Proteomes" id="UP001187192"/>
    </source>
</evidence>
<comment type="caution">
    <text evidence="2">The sequence shown here is derived from an EMBL/GenBank/DDBJ whole genome shotgun (WGS) entry which is preliminary data.</text>
</comment>
<proteinExistence type="predicted"/>
<name>A0AA88J6Z9_FICCA</name>
<accession>A0AA88J6Z9</accession>
<organism evidence="2 3">
    <name type="scientific">Ficus carica</name>
    <name type="common">Common fig</name>
    <dbReference type="NCBI Taxonomy" id="3494"/>
    <lineage>
        <taxon>Eukaryota</taxon>
        <taxon>Viridiplantae</taxon>
        <taxon>Streptophyta</taxon>
        <taxon>Embryophyta</taxon>
        <taxon>Tracheophyta</taxon>
        <taxon>Spermatophyta</taxon>
        <taxon>Magnoliopsida</taxon>
        <taxon>eudicotyledons</taxon>
        <taxon>Gunneridae</taxon>
        <taxon>Pentapetalae</taxon>
        <taxon>rosids</taxon>
        <taxon>fabids</taxon>
        <taxon>Rosales</taxon>
        <taxon>Moraceae</taxon>
        <taxon>Ficeae</taxon>
        <taxon>Ficus</taxon>
    </lineage>
</organism>
<feature type="region of interest" description="Disordered" evidence="1">
    <location>
        <begin position="1"/>
        <end position="25"/>
    </location>
</feature>
<reference evidence="2" key="1">
    <citation type="submission" date="2023-07" db="EMBL/GenBank/DDBJ databases">
        <title>draft genome sequence of fig (Ficus carica).</title>
        <authorList>
            <person name="Takahashi T."/>
            <person name="Nishimura K."/>
        </authorList>
    </citation>
    <scope>NUCLEOTIDE SEQUENCE</scope>
</reference>
<dbReference type="Proteomes" id="UP001187192">
    <property type="component" value="Unassembled WGS sequence"/>
</dbReference>
<gene>
    <name evidence="2" type="ORF">TIFTF001_032873</name>
</gene>
<sequence>MQSTLDTVTAHERKEKGALQSPFHTSDLHQLSPLREYASPQTDELGMAGLRSPLTMLAGSNASRFTKLYLSSV</sequence>
<dbReference type="EMBL" id="BTGU01000159">
    <property type="protein sequence ID" value="GMN63785.1"/>
    <property type="molecule type" value="Genomic_DNA"/>
</dbReference>
<dbReference type="AlphaFoldDB" id="A0AA88J6Z9"/>
<evidence type="ECO:0000313" key="2">
    <source>
        <dbReference type="EMBL" id="GMN63785.1"/>
    </source>
</evidence>
<protein>
    <submittedName>
        <fullName evidence="2">Uncharacterized protein</fullName>
    </submittedName>
</protein>
<keyword evidence="3" id="KW-1185">Reference proteome</keyword>
<evidence type="ECO:0000256" key="1">
    <source>
        <dbReference type="SAM" id="MobiDB-lite"/>
    </source>
</evidence>